<keyword evidence="2" id="KW-0732">Signal</keyword>
<name>A0A1I1TS57_9GAMM</name>
<dbReference type="Pfam" id="PF13174">
    <property type="entry name" value="TPR_6"/>
    <property type="match status" value="1"/>
</dbReference>
<feature type="chain" id="PRO_5011629602" evidence="2">
    <location>
        <begin position="19"/>
        <end position="586"/>
    </location>
</feature>
<evidence type="ECO:0000313" key="4">
    <source>
        <dbReference type="Proteomes" id="UP000198611"/>
    </source>
</evidence>
<reference evidence="3 4" key="1">
    <citation type="submission" date="2016-10" db="EMBL/GenBank/DDBJ databases">
        <authorList>
            <person name="de Groot N.N."/>
        </authorList>
    </citation>
    <scope>NUCLEOTIDE SEQUENCE [LARGE SCALE GENOMIC DNA]</scope>
    <source>
        <strain evidence="3 4">HL3</strain>
    </source>
</reference>
<accession>A0A1I1TS57</accession>
<proteinExistence type="predicted"/>
<feature type="region of interest" description="Disordered" evidence="1">
    <location>
        <begin position="27"/>
        <end position="53"/>
    </location>
</feature>
<sequence>MPLAVPARLLLLLFPLLATGCAGLVSPESGDEAVQQPPPAAQEPAVEEDEVEEVPDSELSAEVLYALLVAEIAGQLHQLDVAAEYYLRAAQATRDPAVVARATMIAFFAGDEAMVREAVPLWVEVAPGNARARQTLAALFIRDGEQEQAVEQLEILLDLEGAELDFEALRGLLDSREHREQALAVMGELVRRHPENLDIGFARARLANSLGAHDEALEAVEGVLEERPDWTRALLLRATIQRSRAGEATAALPDLKEAVAAQPDNRGLRLTYARYLVDSGRVAEARRQFSHLAKEDPEDPEVRFALGLLGLEQGDWAAAEKHFRQLVEGPAAGERGQEAAYYLGLSLEEQDEQAEALAAYRQVAGGQHAVDARIRAAWLMAEEGDLVAARHYLQAAEPRERGESVRLGLAEGRLLVRHGHPEAALEVYNTALANFPDQAELLYGRAMAAAELGRVERVEQDLRQLLRQAPDHAHALNALGYTLTDQTDRHAEAREYIQRALELEPEDPNILDSMGWVEYHLGNLAEAEKWLRRAWEAAPGPEIAAHYGEVLWESGREQEARRIWEAGLAEDPDAEILRETMHRYLE</sequence>
<dbReference type="Pfam" id="PF14559">
    <property type="entry name" value="TPR_19"/>
    <property type="match status" value="3"/>
</dbReference>
<dbReference type="SMART" id="SM00028">
    <property type="entry name" value="TPR"/>
    <property type="match status" value="6"/>
</dbReference>
<dbReference type="PANTHER" id="PTHR12558:SF13">
    <property type="entry name" value="CELL DIVISION CYCLE PROTEIN 27 HOMOLOG"/>
    <property type="match status" value="1"/>
</dbReference>
<dbReference type="PANTHER" id="PTHR12558">
    <property type="entry name" value="CELL DIVISION CYCLE 16,23,27"/>
    <property type="match status" value="1"/>
</dbReference>
<dbReference type="Pfam" id="PF13432">
    <property type="entry name" value="TPR_16"/>
    <property type="match status" value="1"/>
</dbReference>
<dbReference type="OrthoDB" id="9766710at2"/>
<dbReference type="EMBL" id="FOMJ01000006">
    <property type="protein sequence ID" value="SFD59293.1"/>
    <property type="molecule type" value="Genomic_DNA"/>
</dbReference>
<dbReference type="SUPFAM" id="SSF48452">
    <property type="entry name" value="TPR-like"/>
    <property type="match status" value="4"/>
</dbReference>
<feature type="signal peptide" evidence="2">
    <location>
        <begin position="1"/>
        <end position="18"/>
    </location>
</feature>
<gene>
    <name evidence="3" type="ORF">SAMN05660831_01930</name>
</gene>
<evidence type="ECO:0000256" key="1">
    <source>
        <dbReference type="SAM" id="MobiDB-lite"/>
    </source>
</evidence>
<evidence type="ECO:0000256" key="2">
    <source>
        <dbReference type="SAM" id="SignalP"/>
    </source>
</evidence>
<protein>
    <submittedName>
        <fullName evidence="3">Flp pilus assembly protein TadD, contains TPR repeats</fullName>
    </submittedName>
</protein>
<dbReference type="InterPro" id="IPR019734">
    <property type="entry name" value="TPR_rpt"/>
</dbReference>
<dbReference type="Proteomes" id="UP000198611">
    <property type="component" value="Unassembled WGS sequence"/>
</dbReference>
<dbReference type="AlphaFoldDB" id="A0A1I1TS57"/>
<dbReference type="RefSeq" id="WP_093428558.1">
    <property type="nucleotide sequence ID" value="NZ_FOMJ01000006.1"/>
</dbReference>
<evidence type="ECO:0000313" key="3">
    <source>
        <dbReference type="EMBL" id="SFD59293.1"/>
    </source>
</evidence>
<dbReference type="STRING" id="1123397.SAMN05660831_01930"/>
<dbReference type="Gene3D" id="1.25.40.10">
    <property type="entry name" value="Tetratricopeptide repeat domain"/>
    <property type="match status" value="3"/>
</dbReference>
<dbReference type="InterPro" id="IPR011990">
    <property type="entry name" value="TPR-like_helical_dom_sf"/>
</dbReference>
<organism evidence="3 4">
    <name type="scientific">Thiohalospira halophila DSM 15071</name>
    <dbReference type="NCBI Taxonomy" id="1123397"/>
    <lineage>
        <taxon>Bacteria</taxon>
        <taxon>Pseudomonadati</taxon>
        <taxon>Pseudomonadota</taxon>
        <taxon>Gammaproteobacteria</taxon>
        <taxon>Thiohalospirales</taxon>
        <taxon>Thiohalospiraceae</taxon>
        <taxon>Thiohalospira</taxon>
    </lineage>
</organism>
<keyword evidence="4" id="KW-1185">Reference proteome</keyword>